<dbReference type="EMBL" id="JBDFQZ010000002">
    <property type="protein sequence ID" value="KAK9750007.1"/>
    <property type="molecule type" value="Genomic_DNA"/>
</dbReference>
<keyword evidence="2" id="KW-1185">Reference proteome</keyword>
<dbReference type="PANTHER" id="PTHR36030:SF1">
    <property type="entry name" value="CALMODULIN-BINDING DOMAIN-CONTAINING PROTEIN"/>
    <property type="match status" value="1"/>
</dbReference>
<sequence length="87" mass="10007">MKVKLKPFFYRNTKPSSNSSVNYVVCQDIKPLSRQSVSYTVPDQSHGSVNHFDDYFGAVADETVNMKATNYISSVKARFRHEFHRSD</sequence>
<protein>
    <submittedName>
        <fullName evidence="1">Uncharacterized protein</fullName>
    </submittedName>
</protein>
<name>A0AAW1MYH9_SAPOF</name>
<organism evidence="1 2">
    <name type="scientific">Saponaria officinalis</name>
    <name type="common">Common soapwort</name>
    <name type="synonym">Lychnis saponaria</name>
    <dbReference type="NCBI Taxonomy" id="3572"/>
    <lineage>
        <taxon>Eukaryota</taxon>
        <taxon>Viridiplantae</taxon>
        <taxon>Streptophyta</taxon>
        <taxon>Embryophyta</taxon>
        <taxon>Tracheophyta</taxon>
        <taxon>Spermatophyta</taxon>
        <taxon>Magnoliopsida</taxon>
        <taxon>eudicotyledons</taxon>
        <taxon>Gunneridae</taxon>
        <taxon>Pentapetalae</taxon>
        <taxon>Caryophyllales</taxon>
        <taxon>Caryophyllaceae</taxon>
        <taxon>Caryophylleae</taxon>
        <taxon>Saponaria</taxon>
    </lineage>
</organism>
<dbReference type="PANTHER" id="PTHR36030">
    <property type="entry name" value="CALMODULIN-BINDING DOMAIN-CONTAINING PROTEIN"/>
    <property type="match status" value="1"/>
</dbReference>
<dbReference type="AlphaFoldDB" id="A0AAW1MYH9"/>
<comment type="caution">
    <text evidence="1">The sequence shown here is derived from an EMBL/GenBank/DDBJ whole genome shotgun (WGS) entry which is preliminary data.</text>
</comment>
<dbReference type="Proteomes" id="UP001443914">
    <property type="component" value="Unassembled WGS sequence"/>
</dbReference>
<gene>
    <name evidence="1" type="ORF">RND81_02G165800</name>
</gene>
<reference evidence="1" key="1">
    <citation type="submission" date="2024-03" db="EMBL/GenBank/DDBJ databases">
        <title>WGS assembly of Saponaria officinalis var. Norfolk2.</title>
        <authorList>
            <person name="Jenkins J."/>
            <person name="Shu S."/>
            <person name="Grimwood J."/>
            <person name="Barry K."/>
            <person name="Goodstein D."/>
            <person name="Schmutz J."/>
            <person name="Leebens-Mack J."/>
            <person name="Osbourn A."/>
        </authorList>
    </citation>
    <scope>NUCLEOTIDE SEQUENCE [LARGE SCALE GENOMIC DNA]</scope>
    <source>
        <strain evidence="1">JIC</strain>
    </source>
</reference>
<evidence type="ECO:0000313" key="1">
    <source>
        <dbReference type="EMBL" id="KAK9750007.1"/>
    </source>
</evidence>
<proteinExistence type="predicted"/>
<accession>A0AAW1MYH9</accession>
<evidence type="ECO:0000313" key="2">
    <source>
        <dbReference type="Proteomes" id="UP001443914"/>
    </source>
</evidence>